<dbReference type="EMBL" id="JABAGI010000020">
    <property type="protein sequence ID" value="NME62866.1"/>
    <property type="molecule type" value="Genomic_DNA"/>
</dbReference>
<dbReference type="AlphaFoldDB" id="A0A7X9RNM8"/>
<sequence>MNTKHVKSVQQNHSGSFAPYSENHGNLAVNPDSIGRGFIWVGDSADPGILDIINQRVQAIGPLAARFEAHGLRRLRCKERNRDRTPKAAPLYYHPFSEEGTEARLQRGTLNQIVFRMDLLHDQRPDNDVTTAGMFLRYMAEHGRYVLDPAQHAQFFSVMRWQDLESADLLCDGDDRDPDIVLLVERVSGLVLPLPHDSVVSWLFYGSGTGIDFEVHDGKALMRRMCRYPMYFLPDDDPEGCLDDGLVEQDIENCLNTLESWEDGATYPCAVPEQQIPHHPFGPRKVSACRIRLQERLRKVSGEPGLHLLSGTVRWPEETDEPSSEGLSGGEGTTR</sequence>
<dbReference type="Proteomes" id="UP000588369">
    <property type="component" value="Unassembled WGS sequence"/>
</dbReference>
<evidence type="ECO:0000313" key="2">
    <source>
        <dbReference type="EMBL" id="NME62866.1"/>
    </source>
</evidence>
<evidence type="ECO:0000313" key="3">
    <source>
        <dbReference type="Proteomes" id="UP000588369"/>
    </source>
</evidence>
<name>A0A7X9RNM8_9BIFI</name>
<accession>A0A7X9RNM8</accession>
<gene>
    <name evidence="2" type="ORF">HF844_08730</name>
</gene>
<dbReference type="RefSeq" id="WP_168984606.1">
    <property type="nucleotide sequence ID" value="NZ_JABAGI010000020.1"/>
</dbReference>
<protein>
    <submittedName>
        <fullName evidence="2">Uncharacterized protein</fullName>
    </submittedName>
</protein>
<comment type="caution">
    <text evidence="2">The sequence shown here is derived from an EMBL/GenBank/DDBJ whole genome shotgun (WGS) entry which is preliminary data.</text>
</comment>
<feature type="region of interest" description="Disordered" evidence="1">
    <location>
        <begin position="308"/>
        <end position="335"/>
    </location>
</feature>
<proteinExistence type="predicted"/>
<reference evidence="2 3" key="1">
    <citation type="submission" date="2020-04" db="EMBL/GenBank/DDBJ databases">
        <authorList>
            <person name="Hitch T.C.A."/>
            <person name="Wylensek D."/>
            <person name="Clavel T."/>
        </authorList>
    </citation>
    <scope>NUCLEOTIDE SEQUENCE [LARGE SCALE GENOMIC DNA]</scope>
    <source>
        <strain evidence="2 3">BSM-130-P53-3C</strain>
    </source>
</reference>
<organism evidence="2 3">
    <name type="scientific">Bifidobacterium thermophilum</name>
    <dbReference type="NCBI Taxonomy" id="33905"/>
    <lineage>
        <taxon>Bacteria</taxon>
        <taxon>Bacillati</taxon>
        <taxon>Actinomycetota</taxon>
        <taxon>Actinomycetes</taxon>
        <taxon>Bifidobacteriales</taxon>
        <taxon>Bifidobacteriaceae</taxon>
        <taxon>Bifidobacterium</taxon>
    </lineage>
</organism>
<evidence type="ECO:0000256" key="1">
    <source>
        <dbReference type="SAM" id="MobiDB-lite"/>
    </source>
</evidence>